<dbReference type="NCBIfam" id="NF033543">
    <property type="entry name" value="transpos_IS256"/>
    <property type="match status" value="1"/>
</dbReference>
<evidence type="ECO:0000256" key="3">
    <source>
        <dbReference type="ARBA" id="ARBA00022578"/>
    </source>
</evidence>
<keyword evidence="3 6" id="KW-0815">Transposition</keyword>
<accession>A0ABT0UAM2</accession>
<evidence type="ECO:0000256" key="1">
    <source>
        <dbReference type="ARBA" id="ARBA00002190"/>
    </source>
</evidence>
<keyword evidence="6" id="KW-0814">Transposable element</keyword>
<dbReference type="EMBL" id="JAMQBK010000068">
    <property type="protein sequence ID" value="MCM2373862.1"/>
    <property type="molecule type" value="Genomic_DNA"/>
</dbReference>
<dbReference type="PANTHER" id="PTHR33217:SF7">
    <property type="entry name" value="TRANSPOSASE FOR INSERTION SEQUENCE ELEMENT IS1081"/>
    <property type="match status" value="1"/>
</dbReference>
<dbReference type="Pfam" id="PF00872">
    <property type="entry name" value="Transposase_mut"/>
    <property type="match status" value="1"/>
</dbReference>
<dbReference type="PANTHER" id="PTHR33217">
    <property type="entry name" value="TRANSPOSASE FOR INSERTION SEQUENCE ELEMENT IS1081"/>
    <property type="match status" value="1"/>
</dbReference>
<keyword evidence="5 6" id="KW-0233">DNA recombination</keyword>
<comment type="similarity">
    <text evidence="2 6">Belongs to the transposase mutator family.</text>
</comment>
<evidence type="ECO:0000256" key="6">
    <source>
        <dbReference type="RuleBase" id="RU365089"/>
    </source>
</evidence>
<dbReference type="Proteomes" id="UP001202961">
    <property type="component" value="Unassembled WGS sequence"/>
</dbReference>
<evidence type="ECO:0000256" key="4">
    <source>
        <dbReference type="ARBA" id="ARBA00023125"/>
    </source>
</evidence>
<keyword evidence="8" id="KW-1185">Reference proteome</keyword>
<proteinExistence type="inferred from homology"/>
<name>A0ABT0UAM2_9BACT</name>
<protein>
    <recommendedName>
        <fullName evidence="6">Mutator family transposase</fullName>
    </recommendedName>
</protein>
<gene>
    <name evidence="7" type="ORF">NB063_24870</name>
</gene>
<evidence type="ECO:0000256" key="2">
    <source>
        <dbReference type="ARBA" id="ARBA00010961"/>
    </source>
</evidence>
<evidence type="ECO:0000313" key="7">
    <source>
        <dbReference type="EMBL" id="MCM2373862.1"/>
    </source>
</evidence>
<dbReference type="InterPro" id="IPR001207">
    <property type="entry name" value="Transposase_mutator"/>
</dbReference>
<evidence type="ECO:0000313" key="8">
    <source>
        <dbReference type="Proteomes" id="UP001202961"/>
    </source>
</evidence>
<comment type="function">
    <text evidence="1 6">Required for the transposition of the insertion element.</text>
</comment>
<dbReference type="RefSeq" id="WP_250931740.1">
    <property type="nucleotide sequence ID" value="NZ_JAMQBK010000068.1"/>
</dbReference>
<reference evidence="7 8" key="1">
    <citation type="journal article" date="2022" name="Syst. Appl. Microbiol.">
        <title>Rhodopirellula aestuarii sp. nov., a novel member of the genus Rhodopirellula isolated from brackish sediments collected in the Tagus River estuary, Portugal.</title>
        <authorList>
            <person name="Vitorino I.R."/>
            <person name="Klimek D."/>
            <person name="Calusinska M."/>
            <person name="Lobo-da-Cunha A."/>
            <person name="Vasconcelos V."/>
            <person name="Lage O.M."/>
        </authorList>
    </citation>
    <scope>NUCLEOTIDE SEQUENCE [LARGE SCALE GENOMIC DNA]</scope>
    <source>
        <strain evidence="7 8">ICT_H3.1</strain>
    </source>
</reference>
<comment type="caution">
    <text evidence="7">The sequence shown here is derived from an EMBL/GenBank/DDBJ whole genome shotgun (WGS) entry which is preliminary data.</text>
</comment>
<evidence type="ECO:0000256" key="5">
    <source>
        <dbReference type="ARBA" id="ARBA00023172"/>
    </source>
</evidence>
<organism evidence="7 8">
    <name type="scientific">Aporhodopirellula aestuarii</name>
    <dbReference type="NCBI Taxonomy" id="2950107"/>
    <lineage>
        <taxon>Bacteria</taxon>
        <taxon>Pseudomonadati</taxon>
        <taxon>Planctomycetota</taxon>
        <taxon>Planctomycetia</taxon>
        <taxon>Pirellulales</taxon>
        <taxon>Pirellulaceae</taxon>
        <taxon>Aporhodopirellula</taxon>
    </lineage>
</organism>
<keyword evidence="4 6" id="KW-0238">DNA-binding</keyword>
<sequence>MLKVERWSPGGQNLPFETFQFSSVAADGETIMNEVNLLESLGQVSASETGQVFRDFLRGHVREMICEVMAAEVTDLCGPKHAPSPSDHYRAGSSSGRVLYEGEREEVVRPRVRQKSSDGRSHEVELSTYRAARDPGQLQAQIVQAIVSGVSSRSVQEIKPNSPGVKKSNVSRLWQEVGSKFIEQLRGKDLSSITWCALVIDGIRLSKDQTAVVALGIDSEGRKHVLDFALGSSENLEVSRELMSRIVKRGFTCEHRLYVVLDGSDALRDAVVEFFADAVIQRCLVHKERNIKGKLSKRHWGELSRLFTRLRSVQGIEAAEEVFGELRAFLEPLNAEAHRSLHEAGEDLLALHRLNVPNTLHRCLLSTNAIENSFRTTRRKLDRVTRFRAETDQASRWLSYALLEAEKGFRRITGCKSLPHLLEALARPESTTS</sequence>